<name>A0ABS3ATG5_9BACT</name>
<accession>A0ABS3ATG5</accession>
<protein>
    <submittedName>
        <fullName evidence="1">Phage tail protein</fullName>
    </submittedName>
</protein>
<sequence>MILALLLKKLHSMLISGWELLYLTFYSWTNLRHIIVSFRDGINPYGRVHFKKYIEATGEVTYDGWHWNLVVGAGKAHIADQLAERNEAQMAYMAIGTGTTGAVDTDTALENELDRNPLDSRVQGTGADTNKVTYTCTWDAGDGTGAITEAGIFNSAAAGQMLCRSVFAVKNKEAGEAMVQTWILTISA</sequence>
<dbReference type="Proteomes" id="UP000717534">
    <property type="component" value="Unassembled WGS sequence"/>
</dbReference>
<evidence type="ECO:0000313" key="2">
    <source>
        <dbReference type="Proteomes" id="UP000717534"/>
    </source>
</evidence>
<proteinExistence type="predicted"/>
<organism evidence="1 2">
    <name type="scientific">Desulfotalea psychrophila</name>
    <dbReference type="NCBI Taxonomy" id="84980"/>
    <lineage>
        <taxon>Bacteria</taxon>
        <taxon>Pseudomonadati</taxon>
        <taxon>Thermodesulfobacteriota</taxon>
        <taxon>Desulfobulbia</taxon>
        <taxon>Desulfobulbales</taxon>
        <taxon>Desulfocapsaceae</taxon>
        <taxon>Desulfotalea</taxon>
    </lineage>
</organism>
<evidence type="ECO:0000313" key="1">
    <source>
        <dbReference type="EMBL" id="MBN4068071.1"/>
    </source>
</evidence>
<comment type="caution">
    <text evidence="1">The sequence shown here is derived from an EMBL/GenBank/DDBJ whole genome shotgun (WGS) entry which is preliminary data.</text>
</comment>
<gene>
    <name evidence="1" type="ORF">JYU06_00905</name>
</gene>
<keyword evidence="2" id="KW-1185">Reference proteome</keyword>
<reference evidence="1 2" key="1">
    <citation type="submission" date="2021-02" db="EMBL/GenBank/DDBJ databases">
        <title>Activity-based single-cell genomes from oceanic crustal fluid captures similar information to metagenomic and metatranscriptomic surveys with orders of magnitude less sampling.</title>
        <authorList>
            <person name="D'Angelo T.S."/>
            <person name="Orcutt B.N."/>
        </authorList>
    </citation>
    <scope>NUCLEOTIDE SEQUENCE [LARGE SCALE GENOMIC DNA]</scope>
    <source>
        <strain evidence="1">AH-315-G02</strain>
    </source>
</reference>
<dbReference type="EMBL" id="JAFITO010000003">
    <property type="protein sequence ID" value="MBN4068071.1"/>
    <property type="molecule type" value="Genomic_DNA"/>
</dbReference>